<dbReference type="OrthoDB" id="15242at2"/>
<gene>
    <name evidence="2" type="ordered locus">PERMA_0020</name>
</gene>
<feature type="signal peptide" evidence="1">
    <location>
        <begin position="1"/>
        <end position="20"/>
    </location>
</feature>
<accession>C0QT03</accession>
<dbReference type="HOGENOM" id="CLU_1794672_0_0_0"/>
<dbReference type="RefSeq" id="WP_012676744.1">
    <property type="nucleotide sequence ID" value="NC_012440.1"/>
</dbReference>
<keyword evidence="1" id="KW-0732">Signal</keyword>
<dbReference type="PaxDb" id="123214-PERMA_0020"/>
<name>C0QT03_PERMH</name>
<evidence type="ECO:0000313" key="3">
    <source>
        <dbReference type="Proteomes" id="UP000001366"/>
    </source>
</evidence>
<reference evidence="2 3" key="1">
    <citation type="journal article" date="2009" name="J. Bacteriol.">
        <title>Complete and draft genome sequences of six members of the Aquificales.</title>
        <authorList>
            <person name="Reysenbach A.L."/>
            <person name="Hamamura N."/>
            <person name="Podar M."/>
            <person name="Griffiths E."/>
            <person name="Ferreira S."/>
            <person name="Hochstein R."/>
            <person name="Heidelberg J."/>
            <person name="Johnson J."/>
            <person name="Mead D."/>
            <person name="Pohorille A."/>
            <person name="Sarmiento M."/>
            <person name="Schweighofer K."/>
            <person name="Seshadri R."/>
            <person name="Voytek M.A."/>
        </authorList>
    </citation>
    <scope>NUCLEOTIDE SEQUENCE [LARGE SCALE GENOMIC DNA]</scope>
    <source>
        <strain evidence="3">DSM 14350 / EX-H1</strain>
    </source>
</reference>
<dbReference type="STRING" id="123214.PERMA_0020"/>
<evidence type="ECO:0000256" key="1">
    <source>
        <dbReference type="SAM" id="SignalP"/>
    </source>
</evidence>
<protein>
    <recommendedName>
        <fullName evidence="4">Intracellular proteinase inhibitor BsuPI domain-containing protein</fullName>
    </recommendedName>
</protein>
<dbReference type="EMBL" id="CP001230">
    <property type="protein sequence ID" value="ACO04506.1"/>
    <property type="molecule type" value="Genomic_DNA"/>
</dbReference>
<organism evidence="2 3">
    <name type="scientific">Persephonella marina (strain DSM 14350 / EX-H1)</name>
    <dbReference type="NCBI Taxonomy" id="123214"/>
    <lineage>
        <taxon>Bacteria</taxon>
        <taxon>Pseudomonadati</taxon>
        <taxon>Aquificota</taxon>
        <taxon>Aquificia</taxon>
        <taxon>Aquificales</taxon>
        <taxon>Hydrogenothermaceae</taxon>
        <taxon>Persephonella</taxon>
    </lineage>
</organism>
<dbReference type="Proteomes" id="UP000001366">
    <property type="component" value="Chromosome"/>
</dbReference>
<dbReference type="KEGG" id="pmx:PERMA_0020"/>
<evidence type="ECO:0008006" key="4">
    <source>
        <dbReference type="Google" id="ProtNLM"/>
    </source>
</evidence>
<proteinExistence type="predicted"/>
<keyword evidence="3" id="KW-1185">Reference proteome</keyword>
<dbReference type="AlphaFoldDB" id="C0QT03"/>
<evidence type="ECO:0000313" key="2">
    <source>
        <dbReference type="EMBL" id="ACO04506.1"/>
    </source>
</evidence>
<feature type="chain" id="PRO_5002900746" description="Intracellular proteinase inhibitor BsuPI domain-containing protein" evidence="1">
    <location>
        <begin position="21"/>
        <end position="144"/>
    </location>
</feature>
<sequence length="144" mass="16703">MRKFKLSVFYTILIFSLSFANLTGELEFKPEKEIINKDEKVCFHLVNNSDKAVYLPSSAPWAVFEDEDFDKIVFSPIAAQRILEIKPYEEKKWCWDLKDFQGEIVPSGDYAIRLTVFKNGERVFLVSKIKVKPGVAETSKKEEE</sequence>